<reference evidence="2 3" key="1">
    <citation type="journal article" date="2018" name="PLoS Genet.">
        <title>Population sequencing reveals clonal diversity and ancestral inbreeding in the grapevine cultivar Chardonnay.</title>
        <authorList>
            <person name="Roach M.J."/>
            <person name="Johnson D.L."/>
            <person name="Bohlmann J."/>
            <person name="van Vuuren H.J."/>
            <person name="Jones S.J."/>
            <person name="Pretorius I.S."/>
            <person name="Schmidt S.A."/>
            <person name="Borneman A.R."/>
        </authorList>
    </citation>
    <scope>NUCLEOTIDE SEQUENCE [LARGE SCALE GENOMIC DNA]</scope>
    <source>
        <strain evidence="3">cv. Chardonnay</strain>
        <tissue evidence="2">Leaf</tissue>
    </source>
</reference>
<dbReference type="InterPro" id="IPR044614">
    <property type="entry name" value="STR10"/>
</dbReference>
<dbReference type="FunFam" id="3.40.250.10:FF:000047">
    <property type="entry name" value="Rhodanese-like domain-containing protein 10"/>
    <property type="match status" value="1"/>
</dbReference>
<sequence length="248" mass="27043">MAIQLKLLYTSTLKHGKQGKPPIFNISTPPTLQVHASSSSARQLIESGAVRPILPKDAASALNSEGFILLDVRPAWEREKARVSGSMHVPLFVKDMDNSPITLLKKWVHFGYIGLWTGQNFTMINPDFVGQVEIAVPDKDAKLLVACGEGLRSMMAASKLHGGGYRNLGWLAGGFNRANDGDFPDVEGTEKLQYATIGGMKAASVLLKKIMQNYAGSVAFKRYDGSNSILKRGEITVRLDNQRDALSL</sequence>
<dbReference type="AlphaFoldDB" id="A0A438HKB1"/>
<feature type="domain" description="Rhodanese" evidence="1">
    <location>
        <begin position="63"/>
        <end position="187"/>
    </location>
</feature>
<dbReference type="SUPFAM" id="SSF52821">
    <property type="entry name" value="Rhodanese/Cell cycle control phosphatase"/>
    <property type="match status" value="1"/>
</dbReference>
<accession>A0A438HKB1</accession>
<dbReference type="SMART" id="SM00450">
    <property type="entry name" value="RHOD"/>
    <property type="match status" value="1"/>
</dbReference>
<dbReference type="PANTHER" id="PTHR45510">
    <property type="entry name" value="RHODANESE-LIKE DOMAIN-CONTAINING PROTEIN 10"/>
    <property type="match status" value="1"/>
</dbReference>
<evidence type="ECO:0000313" key="3">
    <source>
        <dbReference type="Proteomes" id="UP000288805"/>
    </source>
</evidence>
<dbReference type="EMBL" id="QGNW01000209">
    <property type="protein sequence ID" value="RVW84882.1"/>
    <property type="molecule type" value="Genomic_DNA"/>
</dbReference>
<comment type="caution">
    <text evidence="2">The sequence shown here is derived from an EMBL/GenBank/DDBJ whole genome shotgun (WGS) entry which is preliminary data.</text>
</comment>
<dbReference type="InterPro" id="IPR036873">
    <property type="entry name" value="Rhodanese-like_dom_sf"/>
</dbReference>
<dbReference type="PROSITE" id="PS50206">
    <property type="entry name" value="RHODANESE_3"/>
    <property type="match status" value="1"/>
</dbReference>
<dbReference type="CDD" id="cd00158">
    <property type="entry name" value="RHOD"/>
    <property type="match status" value="1"/>
</dbReference>
<gene>
    <name evidence="2" type="primary">STR10</name>
    <name evidence="2" type="ORF">CK203_039494</name>
</gene>
<dbReference type="InterPro" id="IPR001763">
    <property type="entry name" value="Rhodanese-like_dom"/>
</dbReference>
<protein>
    <submittedName>
        <fullName evidence="2">Rhodanese-like domain-containing protein 10</fullName>
    </submittedName>
</protein>
<organism evidence="2 3">
    <name type="scientific">Vitis vinifera</name>
    <name type="common">Grape</name>
    <dbReference type="NCBI Taxonomy" id="29760"/>
    <lineage>
        <taxon>Eukaryota</taxon>
        <taxon>Viridiplantae</taxon>
        <taxon>Streptophyta</taxon>
        <taxon>Embryophyta</taxon>
        <taxon>Tracheophyta</taxon>
        <taxon>Spermatophyta</taxon>
        <taxon>Magnoliopsida</taxon>
        <taxon>eudicotyledons</taxon>
        <taxon>Gunneridae</taxon>
        <taxon>Pentapetalae</taxon>
        <taxon>rosids</taxon>
        <taxon>Vitales</taxon>
        <taxon>Vitaceae</taxon>
        <taxon>Viteae</taxon>
        <taxon>Vitis</taxon>
    </lineage>
</organism>
<evidence type="ECO:0000313" key="2">
    <source>
        <dbReference type="EMBL" id="RVW84882.1"/>
    </source>
</evidence>
<evidence type="ECO:0000259" key="1">
    <source>
        <dbReference type="PROSITE" id="PS50206"/>
    </source>
</evidence>
<proteinExistence type="predicted"/>
<dbReference type="Pfam" id="PF00581">
    <property type="entry name" value="Rhodanese"/>
    <property type="match status" value="1"/>
</dbReference>
<dbReference type="PANTHER" id="PTHR45510:SF1">
    <property type="entry name" value="RHODANESE-LIKE DOMAIN-CONTAINING PROTEIN 10"/>
    <property type="match status" value="1"/>
</dbReference>
<dbReference type="Gene3D" id="3.40.250.10">
    <property type="entry name" value="Rhodanese-like domain"/>
    <property type="match status" value="1"/>
</dbReference>
<name>A0A438HKB1_VITVI</name>
<dbReference type="Proteomes" id="UP000288805">
    <property type="component" value="Unassembled WGS sequence"/>
</dbReference>